<accession>A0A329MGF3</accession>
<dbReference type="GO" id="GO:0043709">
    <property type="term" value="P:cell adhesion involved in single-species biofilm formation"/>
    <property type="evidence" value="ECO:0007669"/>
    <property type="project" value="TreeGrafter"/>
</dbReference>
<dbReference type="GO" id="GO:1902201">
    <property type="term" value="P:negative regulation of bacterial-type flagellum-dependent cell motility"/>
    <property type="evidence" value="ECO:0007669"/>
    <property type="project" value="TreeGrafter"/>
</dbReference>
<reference evidence="3 4" key="1">
    <citation type="journal article" date="2009" name="Int. J. Syst. Evol. Microbiol.">
        <title>Paenibacillus contaminans sp. nov., isolated from a contaminated laboratory plate.</title>
        <authorList>
            <person name="Chou J.H."/>
            <person name="Lee J.H."/>
            <person name="Lin M.C."/>
            <person name="Chang P.S."/>
            <person name="Arun A.B."/>
            <person name="Young C.C."/>
            <person name="Chen W.M."/>
        </authorList>
    </citation>
    <scope>NUCLEOTIDE SEQUENCE [LARGE SCALE GENOMIC DNA]</scope>
    <source>
        <strain evidence="3 4">CKOBP-6</strain>
    </source>
</reference>
<dbReference type="InterPro" id="IPR050469">
    <property type="entry name" value="Diguanylate_Cyclase"/>
</dbReference>
<evidence type="ECO:0000259" key="2">
    <source>
        <dbReference type="PROSITE" id="PS50887"/>
    </source>
</evidence>
<dbReference type="AlphaFoldDB" id="A0A329MGF3"/>
<dbReference type="InterPro" id="IPR000160">
    <property type="entry name" value="GGDEF_dom"/>
</dbReference>
<sequence length="376" mass="42002">MTKMDKIESHPFGIHNWNRKILNVYWTITVIYMAANAITIAYIFGSGLETAPLAEVILRSFLLPLGGMIVCNILVETFNKKRQRGGGNAIIALGTVLSGIVVAFHSNTNGIQLVFLLPMLISIFYFQRRKVALSFTLNTFVFFVLLAFHPGLMARLNGNDIVLTLAVLMAGLVIANGILSRGIEMQQHLKKTVEAQQDLLVKNVMMDKLSKTDALTELYNHKTFHEYLDKLIEHAEKNGLSLQLAIIDIDNFKKINDTYGHWIGDIILRQVASAIRGHIATDDFAARYGGEEFTVIFTDKTLDQAYHIVESIRHAIERTNQRELEGQPVTISIGLQAYNRGAGKESLFKDTDASLYKAKRSGKNRTVIGHRAEAIG</sequence>
<name>A0A329MGF3_9BACL</name>
<keyword evidence="4" id="KW-1185">Reference proteome</keyword>
<dbReference type="GO" id="GO:0052621">
    <property type="term" value="F:diguanylate cyclase activity"/>
    <property type="evidence" value="ECO:0007669"/>
    <property type="project" value="TreeGrafter"/>
</dbReference>
<dbReference type="FunFam" id="3.30.70.270:FF:000001">
    <property type="entry name" value="Diguanylate cyclase domain protein"/>
    <property type="match status" value="1"/>
</dbReference>
<comment type="caution">
    <text evidence="3">The sequence shown here is derived from an EMBL/GenBank/DDBJ whole genome shotgun (WGS) entry which is preliminary data.</text>
</comment>
<organism evidence="3 4">
    <name type="scientific">Paenibacillus contaminans</name>
    <dbReference type="NCBI Taxonomy" id="450362"/>
    <lineage>
        <taxon>Bacteria</taxon>
        <taxon>Bacillati</taxon>
        <taxon>Bacillota</taxon>
        <taxon>Bacilli</taxon>
        <taxon>Bacillales</taxon>
        <taxon>Paenibacillaceae</taxon>
        <taxon>Paenibacillus</taxon>
    </lineage>
</organism>
<dbReference type="EMBL" id="QMFB01000016">
    <property type="protein sequence ID" value="RAV18476.1"/>
    <property type="molecule type" value="Genomic_DNA"/>
</dbReference>
<dbReference type="InterPro" id="IPR043128">
    <property type="entry name" value="Rev_trsase/Diguanyl_cyclase"/>
</dbReference>
<dbReference type="PANTHER" id="PTHR45138:SF9">
    <property type="entry name" value="DIGUANYLATE CYCLASE DGCM-RELATED"/>
    <property type="match status" value="1"/>
</dbReference>
<feature type="transmembrane region" description="Helical" evidence="1">
    <location>
        <begin position="161"/>
        <end position="179"/>
    </location>
</feature>
<dbReference type="Pfam" id="PF00990">
    <property type="entry name" value="GGDEF"/>
    <property type="match status" value="1"/>
</dbReference>
<keyword evidence="1" id="KW-0812">Transmembrane</keyword>
<dbReference type="CDD" id="cd01949">
    <property type="entry name" value="GGDEF"/>
    <property type="match status" value="1"/>
</dbReference>
<dbReference type="PROSITE" id="PS50887">
    <property type="entry name" value="GGDEF"/>
    <property type="match status" value="1"/>
</dbReference>
<keyword evidence="1" id="KW-0472">Membrane</keyword>
<proteinExistence type="predicted"/>
<dbReference type="NCBIfam" id="TIGR00254">
    <property type="entry name" value="GGDEF"/>
    <property type="match status" value="1"/>
</dbReference>
<gene>
    <name evidence="3" type="ORF">DQG23_24545</name>
</gene>
<feature type="domain" description="GGDEF" evidence="2">
    <location>
        <begin position="240"/>
        <end position="371"/>
    </location>
</feature>
<dbReference type="Proteomes" id="UP000250369">
    <property type="component" value="Unassembled WGS sequence"/>
</dbReference>
<dbReference type="Gene3D" id="3.30.70.270">
    <property type="match status" value="1"/>
</dbReference>
<feature type="transmembrane region" description="Helical" evidence="1">
    <location>
        <begin position="56"/>
        <end position="75"/>
    </location>
</feature>
<dbReference type="SUPFAM" id="SSF55073">
    <property type="entry name" value="Nucleotide cyclase"/>
    <property type="match status" value="1"/>
</dbReference>
<feature type="transmembrane region" description="Helical" evidence="1">
    <location>
        <begin position="110"/>
        <end position="126"/>
    </location>
</feature>
<dbReference type="GO" id="GO:0005886">
    <property type="term" value="C:plasma membrane"/>
    <property type="evidence" value="ECO:0007669"/>
    <property type="project" value="TreeGrafter"/>
</dbReference>
<feature type="transmembrane region" description="Helical" evidence="1">
    <location>
        <begin position="131"/>
        <end position="149"/>
    </location>
</feature>
<evidence type="ECO:0000256" key="1">
    <source>
        <dbReference type="SAM" id="Phobius"/>
    </source>
</evidence>
<dbReference type="InterPro" id="IPR029787">
    <property type="entry name" value="Nucleotide_cyclase"/>
</dbReference>
<evidence type="ECO:0000313" key="3">
    <source>
        <dbReference type="EMBL" id="RAV18476.1"/>
    </source>
</evidence>
<dbReference type="PANTHER" id="PTHR45138">
    <property type="entry name" value="REGULATORY COMPONENTS OF SENSORY TRANSDUCTION SYSTEM"/>
    <property type="match status" value="1"/>
</dbReference>
<feature type="transmembrane region" description="Helical" evidence="1">
    <location>
        <begin position="87"/>
        <end position="104"/>
    </location>
</feature>
<keyword evidence="1" id="KW-1133">Transmembrane helix</keyword>
<evidence type="ECO:0000313" key="4">
    <source>
        <dbReference type="Proteomes" id="UP000250369"/>
    </source>
</evidence>
<protein>
    <recommendedName>
        <fullName evidence="2">GGDEF domain-containing protein</fullName>
    </recommendedName>
</protein>
<dbReference type="SMART" id="SM00267">
    <property type="entry name" value="GGDEF"/>
    <property type="match status" value="1"/>
</dbReference>
<feature type="transmembrane region" description="Helical" evidence="1">
    <location>
        <begin position="21"/>
        <end position="44"/>
    </location>
</feature>